<dbReference type="EC" id="2.1.1.190" evidence="7"/>
<protein>
    <submittedName>
        <fullName evidence="7">23S rRNA (Uracil(1939)-C(5))-methyltransferase RlmD</fullName>
        <ecNumber evidence="7">2.1.1.190</ecNumber>
    </submittedName>
</protein>
<dbReference type="Gene3D" id="3.40.50.150">
    <property type="entry name" value="Vaccinia Virus protein VP39"/>
    <property type="match status" value="1"/>
</dbReference>
<proteinExistence type="inferred from homology"/>
<organism evidence="7">
    <name type="scientific">Gordonia sp. MP11Mi</name>
    <dbReference type="NCBI Taxonomy" id="3022769"/>
    <lineage>
        <taxon>Bacteria</taxon>
        <taxon>Bacillati</taxon>
        <taxon>Actinomycetota</taxon>
        <taxon>Actinomycetes</taxon>
        <taxon>Mycobacteriales</taxon>
        <taxon>Gordoniaceae</taxon>
        <taxon>Gordonia</taxon>
    </lineage>
</organism>
<feature type="binding site" evidence="4">
    <location>
        <position position="263"/>
    </location>
    <ligand>
        <name>S-adenosyl-L-methionine</name>
        <dbReference type="ChEBI" id="CHEBI:59789"/>
    </ligand>
</feature>
<dbReference type="AlphaFoldDB" id="A0AA97CXJ1"/>
<dbReference type="InterPro" id="IPR010280">
    <property type="entry name" value="U5_MeTrfase_fam"/>
</dbReference>
<dbReference type="PROSITE" id="PS50926">
    <property type="entry name" value="TRAM"/>
    <property type="match status" value="1"/>
</dbReference>
<evidence type="ECO:0000256" key="4">
    <source>
        <dbReference type="PROSITE-ProRule" id="PRU01024"/>
    </source>
</evidence>
<dbReference type="RefSeq" id="WP_420040104.1">
    <property type="nucleotide sequence ID" value="NZ_CP128986.1"/>
</dbReference>
<dbReference type="GO" id="GO:0070475">
    <property type="term" value="P:rRNA base methylation"/>
    <property type="evidence" value="ECO:0007669"/>
    <property type="project" value="TreeGrafter"/>
</dbReference>
<accession>A0AA97CXJ1</accession>
<feature type="domain" description="TRAM" evidence="6">
    <location>
        <begin position="1"/>
        <end position="56"/>
    </location>
</feature>
<reference evidence="7" key="1">
    <citation type="submission" date="2023-06" db="EMBL/GenBank/DDBJ databases">
        <title>Gordonia sp. nov. and Pseudochrobactrum sp. nov., two species isolated from the burying beetle Nicrophorus vespilloides.</title>
        <authorList>
            <person name="Poehlein A."/>
            <person name="Guzman J."/>
            <person name="Daniel R."/>
            <person name="Vilcinskas A."/>
        </authorList>
    </citation>
    <scope>NUCLEOTIDE SEQUENCE</scope>
    <source>
        <strain evidence="7">MP11Mi</strain>
    </source>
</reference>
<dbReference type="SUPFAM" id="SSF53335">
    <property type="entry name" value="S-adenosyl-L-methionine-dependent methyltransferases"/>
    <property type="match status" value="1"/>
</dbReference>
<dbReference type="InterPro" id="IPR002792">
    <property type="entry name" value="TRAM_dom"/>
</dbReference>
<evidence type="ECO:0000259" key="6">
    <source>
        <dbReference type="PROSITE" id="PS50926"/>
    </source>
</evidence>
<gene>
    <name evidence="7" type="primary">rlmD</name>
    <name evidence="7" type="ORF">MP11Mi_34760</name>
</gene>
<dbReference type="InterPro" id="IPR012340">
    <property type="entry name" value="NA-bd_OB-fold"/>
</dbReference>
<sequence>MADLDLDVTGYANGGAGVARHDGRVVFVTGALPGERVRARIVDDKKASFARAAVVEVLDASAHRVDEQCRAAAAGAGCCDLSYVDADYARELGAIALGDVLTRIGGFGHGGSGRTHNGDVPSDGLEPPTVAALGDEVTGWRVRTRLAVAGDGTVGLRGRKSADLITVPCAAPVDGLLDGAAAMGGAAGTELVLAVGSDGRRHVAELAAPTGTGGRGQGRRGRAQRARSARSAPRRVRTVEGDTHVVYTVGKRTWSIPVTGFWQAHHNAPAVYSATAVDLLQAVGVTGDVHLWDLYGGAGVFTAALCDADSGFTVTGSDIVDTDPGALAAADRVLGDEAALTHRGQVVSTIADLARPDVVVSDPPRSGAGADVVDAIVAASPSAVVHVGCDAAAFARDLGRFAAQGYRVRAWRGFAAFPMTHHVEGMAVLTR</sequence>
<evidence type="ECO:0000256" key="3">
    <source>
        <dbReference type="ARBA" id="ARBA00022691"/>
    </source>
</evidence>
<feature type="binding site" evidence="4">
    <location>
        <position position="318"/>
    </location>
    <ligand>
        <name>S-adenosyl-L-methionine</name>
        <dbReference type="ChEBI" id="CHEBI:59789"/>
    </ligand>
</feature>
<evidence type="ECO:0000313" key="7">
    <source>
        <dbReference type="EMBL" id="WOC14354.1"/>
    </source>
</evidence>
<evidence type="ECO:0000256" key="1">
    <source>
        <dbReference type="ARBA" id="ARBA00022603"/>
    </source>
</evidence>
<feature type="region of interest" description="Disordered" evidence="5">
    <location>
        <begin position="209"/>
        <end position="233"/>
    </location>
</feature>
<dbReference type="Pfam" id="PF01938">
    <property type="entry name" value="TRAM"/>
    <property type="match status" value="1"/>
</dbReference>
<evidence type="ECO:0000256" key="2">
    <source>
        <dbReference type="ARBA" id="ARBA00022679"/>
    </source>
</evidence>
<dbReference type="PANTHER" id="PTHR11061:SF30">
    <property type="entry name" value="TRNA (URACIL(54)-C(5))-METHYLTRANSFERASE"/>
    <property type="match status" value="1"/>
</dbReference>
<dbReference type="PANTHER" id="PTHR11061">
    <property type="entry name" value="RNA M5U METHYLTRANSFERASE"/>
    <property type="match status" value="1"/>
</dbReference>
<dbReference type="GO" id="GO:0070041">
    <property type="term" value="F:rRNA (uridine-C5-)-methyltransferase activity"/>
    <property type="evidence" value="ECO:0007669"/>
    <property type="project" value="TreeGrafter"/>
</dbReference>
<feature type="binding site" evidence="4">
    <location>
        <position position="362"/>
    </location>
    <ligand>
        <name>S-adenosyl-L-methionine</name>
        <dbReference type="ChEBI" id="CHEBI:59789"/>
    </ligand>
</feature>
<feature type="compositionally biased region" description="Basic residues" evidence="5">
    <location>
        <begin position="217"/>
        <end position="233"/>
    </location>
</feature>
<dbReference type="Gene3D" id="2.40.50.140">
    <property type="entry name" value="Nucleic acid-binding proteins"/>
    <property type="match status" value="1"/>
</dbReference>
<keyword evidence="1 4" id="KW-0489">Methyltransferase</keyword>
<keyword evidence="3 4" id="KW-0949">S-adenosyl-L-methionine</keyword>
<keyword evidence="2 4" id="KW-0808">Transferase</keyword>
<evidence type="ECO:0000256" key="5">
    <source>
        <dbReference type="SAM" id="MobiDB-lite"/>
    </source>
</evidence>
<feature type="active site" description="Nucleophile" evidence="4">
    <location>
        <position position="389"/>
    </location>
</feature>
<feature type="binding site" evidence="4">
    <location>
        <position position="295"/>
    </location>
    <ligand>
        <name>S-adenosyl-L-methionine</name>
        <dbReference type="ChEBI" id="CHEBI:59789"/>
    </ligand>
</feature>
<dbReference type="EMBL" id="CP128986">
    <property type="protein sequence ID" value="WOC14354.1"/>
    <property type="molecule type" value="Genomic_DNA"/>
</dbReference>
<name>A0AA97CXJ1_9ACTN</name>
<comment type="similarity">
    <text evidence="4">Belongs to the class I-like SAM-binding methyltransferase superfamily. RNA M5U methyltransferase family.</text>
</comment>
<dbReference type="SUPFAM" id="SSF50249">
    <property type="entry name" value="Nucleic acid-binding proteins"/>
    <property type="match status" value="1"/>
</dbReference>
<dbReference type="PROSITE" id="PS51687">
    <property type="entry name" value="SAM_MT_RNA_M5U"/>
    <property type="match status" value="1"/>
</dbReference>
<dbReference type="InterPro" id="IPR029063">
    <property type="entry name" value="SAM-dependent_MTases_sf"/>
</dbReference>